<dbReference type="EMBL" id="JABMIG020000156">
    <property type="protein sequence ID" value="KAL3788465.1"/>
    <property type="molecule type" value="Genomic_DNA"/>
</dbReference>
<accession>A0ABD3PKE3</accession>
<evidence type="ECO:0000256" key="5">
    <source>
        <dbReference type="ARBA" id="ARBA00033726"/>
    </source>
</evidence>
<feature type="compositionally biased region" description="Low complexity" evidence="7">
    <location>
        <begin position="537"/>
        <end position="566"/>
    </location>
</feature>
<dbReference type="InterPro" id="IPR051860">
    <property type="entry name" value="Plasmodium_CSP_Invasion"/>
</dbReference>
<dbReference type="PRINTS" id="PR01217">
    <property type="entry name" value="PRICHEXTENSN"/>
</dbReference>
<feature type="compositionally biased region" description="Basic and acidic residues" evidence="7">
    <location>
        <begin position="69"/>
        <end position="82"/>
    </location>
</feature>
<keyword evidence="8" id="KW-0732">Signal</keyword>
<feature type="compositionally biased region" description="Low complexity" evidence="7">
    <location>
        <begin position="591"/>
        <end position="603"/>
    </location>
</feature>
<dbReference type="AlphaFoldDB" id="A0ABD3PKE3"/>
<evidence type="ECO:0000256" key="1">
    <source>
        <dbReference type="ARBA" id="ARBA00006241"/>
    </source>
</evidence>
<dbReference type="PANTHER" id="PTHR44826:SF3">
    <property type="entry name" value="SPORE COAT PROTEIN SP85"/>
    <property type="match status" value="1"/>
</dbReference>
<evidence type="ECO:0000256" key="3">
    <source>
        <dbReference type="ARBA" id="ARBA00022522"/>
    </source>
</evidence>
<reference evidence="9 10" key="1">
    <citation type="journal article" date="2020" name="G3 (Bethesda)">
        <title>Improved Reference Genome for Cyclotella cryptica CCMP332, a Model for Cell Wall Morphogenesis, Salinity Adaptation, and Lipid Production in Diatoms (Bacillariophyta).</title>
        <authorList>
            <person name="Roberts W.R."/>
            <person name="Downey K.M."/>
            <person name="Ruck E.C."/>
            <person name="Traller J.C."/>
            <person name="Alverson A.J."/>
        </authorList>
    </citation>
    <scope>NUCLEOTIDE SEQUENCE [LARGE SCALE GENOMIC DNA]</scope>
    <source>
        <strain evidence="9 10">CCMP332</strain>
    </source>
</reference>
<comment type="function">
    <text evidence="6">Essential sporozoite protein. In the mosquito vector, required for sporozoite development in the oocyst, migration through the vector hemolymph and entry into the vector salivary glands. In the vertebrate host, required for sporozoite migration through the host dermis and infection of host hepatocytes. Binds to highly sulfated heparan sulfate proteoglycans (HSPGs) on the surface of host hepatocytes.</text>
</comment>
<feature type="region of interest" description="Disordered" evidence="7">
    <location>
        <begin position="61"/>
        <end position="104"/>
    </location>
</feature>
<feature type="region of interest" description="Disordered" evidence="7">
    <location>
        <begin position="691"/>
        <end position="738"/>
    </location>
</feature>
<comment type="caution">
    <text evidence="9">The sequence shown here is derived from an EMBL/GenBank/DDBJ whole genome shotgun (WGS) entry which is preliminary data.</text>
</comment>
<evidence type="ECO:0000256" key="6">
    <source>
        <dbReference type="ARBA" id="ARBA00045806"/>
    </source>
</evidence>
<feature type="compositionally biased region" description="Polar residues" evidence="7">
    <location>
        <begin position="521"/>
        <end position="536"/>
    </location>
</feature>
<evidence type="ECO:0000256" key="2">
    <source>
        <dbReference type="ARBA" id="ARBA00021911"/>
    </source>
</evidence>
<dbReference type="Proteomes" id="UP001516023">
    <property type="component" value="Unassembled WGS sequence"/>
</dbReference>
<comment type="function">
    <text evidence="5">In the vertebrate host, binds to highly sulfated heparan sulfate proteoglycans (HSPGs) on the surface of host hepatocytes and is required for sporozoite invasion of the host hepatocytes.</text>
</comment>
<keyword evidence="4" id="KW-0677">Repeat</keyword>
<keyword evidence="3" id="KW-0748">Sporozoite</keyword>
<evidence type="ECO:0000256" key="7">
    <source>
        <dbReference type="SAM" id="MobiDB-lite"/>
    </source>
</evidence>
<evidence type="ECO:0000256" key="8">
    <source>
        <dbReference type="SAM" id="SignalP"/>
    </source>
</evidence>
<feature type="non-terminal residue" evidence="9">
    <location>
        <position position="738"/>
    </location>
</feature>
<name>A0ABD3PKE3_9STRA</name>
<feature type="compositionally biased region" description="Low complexity" evidence="7">
    <location>
        <begin position="707"/>
        <end position="738"/>
    </location>
</feature>
<feature type="signal peptide" evidence="8">
    <location>
        <begin position="1"/>
        <end position="28"/>
    </location>
</feature>
<organism evidence="9 10">
    <name type="scientific">Cyclotella cryptica</name>
    <dbReference type="NCBI Taxonomy" id="29204"/>
    <lineage>
        <taxon>Eukaryota</taxon>
        <taxon>Sar</taxon>
        <taxon>Stramenopiles</taxon>
        <taxon>Ochrophyta</taxon>
        <taxon>Bacillariophyta</taxon>
        <taxon>Coscinodiscophyceae</taxon>
        <taxon>Thalassiosirophycidae</taxon>
        <taxon>Stephanodiscales</taxon>
        <taxon>Stephanodiscaceae</taxon>
        <taxon>Cyclotella</taxon>
    </lineage>
</organism>
<proteinExistence type="inferred from homology"/>
<gene>
    <name evidence="9" type="ORF">HJC23_011417</name>
</gene>
<evidence type="ECO:0000313" key="9">
    <source>
        <dbReference type="EMBL" id="KAL3788465.1"/>
    </source>
</evidence>
<evidence type="ECO:0000256" key="4">
    <source>
        <dbReference type="ARBA" id="ARBA00022737"/>
    </source>
</evidence>
<keyword evidence="10" id="KW-1185">Reference proteome</keyword>
<dbReference type="PANTHER" id="PTHR44826">
    <property type="entry name" value="SPORE COAT PROTEIN SP85"/>
    <property type="match status" value="1"/>
</dbReference>
<protein>
    <recommendedName>
        <fullName evidence="2">Circumsporozoite protein</fullName>
    </recommendedName>
</protein>
<feature type="chain" id="PRO_5044848629" description="Circumsporozoite protein" evidence="8">
    <location>
        <begin position="29"/>
        <end position="738"/>
    </location>
</feature>
<sequence length="738" mass="79886">MDSSKCPKHSCMPVMLAILVFVVSLIDASSPVPVTSHSLSRSSNTDEQIIYHIEHSGELPADSFAASRSKSDKPKSSKDPKSSSKATRKPTRLPAPEKEPKNICLDDPEDKYRTCFQRSADPSNNLSQDKILRHQYNVGARKFKRGNLCSKLEKSSGKSGKGSLSYVVPYSPPYVTSDEQLTHGSIYISIVQEKHVTMDCNNKIDLEETTLEWLMDNVGDDISFIPMCAFNDGNLFHKEVVSLGNGTKEVIKTAAFKMDLVFATKKDWLSTYETLAGNPFDRRQLVQQRSQGKSNTCNGSDEEECCCAQKILDSTLKSGRSARLSICEKKECSYCLPERRRLGATDGNNHTLSWFLRSSISPRQKLANIVTGYHHDKDYNDVLGDYTHLDPIETVAIVDATSLGDVAVCRANGYSATKYETPLMTCDDYTAYDCHINDFVVDMTNETLCVTNSLAPTSAPTKETSSLFPTRKPSVVSVNLIQKPNFVSQPKAIDSSLDFSVSASVVNSSNSAAIYPPTLVPSASPSQENTQEPTSAPSLSPSTHPTNSPSLNPSSSPSAKPSKNPTDSPFTHPSEAPTKSITLPPSRQPSRHPSISPSVHPSSALPTAEPLTSPSLIPSARPSQVGPNKTSNPIPGPPAIEPSFDFSITRAVISIPNNEAIDLSLSRSQFQPLSGRCDSSFAASFNSCDQERTLEPTAAPSLPPSTNPTSSPSLNPSSSPSENPSKKPTNSPSIHPSV</sequence>
<feature type="compositionally biased region" description="Polar residues" evidence="7">
    <location>
        <begin position="567"/>
        <end position="585"/>
    </location>
</feature>
<feature type="region of interest" description="Disordered" evidence="7">
    <location>
        <begin position="513"/>
        <end position="643"/>
    </location>
</feature>
<comment type="similarity">
    <text evidence="1">Belongs to the plasmodium circumsporozoite protein family.</text>
</comment>
<evidence type="ECO:0000313" key="10">
    <source>
        <dbReference type="Proteomes" id="UP001516023"/>
    </source>
</evidence>
<feature type="compositionally biased region" description="Polar residues" evidence="7">
    <location>
        <begin position="610"/>
        <end position="633"/>
    </location>
</feature>